<gene>
    <name evidence="2" type="ORF">Ddye_018303</name>
</gene>
<protein>
    <recommendedName>
        <fullName evidence="4">Zinc finger PMZ-type domain-containing protein</fullName>
    </recommendedName>
</protein>
<keyword evidence="3" id="KW-1185">Reference proteome</keyword>
<organism evidence="2 3">
    <name type="scientific">Dipteronia dyeriana</name>
    <dbReference type="NCBI Taxonomy" id="168575"/>
    <lineage>
        <taxon>Eukaryota</taxon>
        <taxon>Viridiplantae</taxon>
        <taxon>Streptophyta</taxon>
        <taxon>Embryophyta</taxon>
        <taxon>Tracheophyta</taxon>
        <taxon>Spermatophyta</taxon>
        <taxon>Magnoliopsida</taxon>
        <taxon>eudicotyledons</taxon>
        <taxon>Gunneridae</taxon>
        <taxon>Pentapetalae</taxon>
        <taxon>rosids</taxon>
        <taxon>malvids</taxon>
        <taxon>Sapindales</taxon>
        <taxon>Sapindaceae</taxon>
        <taxon>Hippocastanoideae</taxon>
        <taxon>Acereae</taxon>
        <taxon>Dipteronia</taxon>
    </lineage>
</organism>
<name>A0AAD9UAU4_9ROSI</name>
<reference evidence="2" key="1">
    <citation type="journal article" date="2023" name="Plant J.">
        <title>Genome sequences and population genomics provide insights into the demographic history, inbreeding, and mutation load of two 'living fossil' tree species of Dipteronia.</title>
        <authorList>
            <person name="Feng Y."/>
            <person name="Comes H.P."/>
            <person name="Chen J."/>
            <person name="Zhu S."/>
            <person name="Lu R."/>
            <person name="Zhang X."/>
            <person name="Li P."/>
            <person name="Qiu J."/>
            <person name="Olsen K.M."/>
            <person name="Qiu Y."/>
        </authorList>
    </citation>
    <scope>NUCLEOTIDE SEQUENCE</scope>
    <source>
        <strain evidence="2">KIB01</strain>
    </source>
</reference>
<comment type="caution">
    <text evidence="2">The sequence shown here is derived from an EMBL/GenBank/DDBJ whole genome shotgun (WGS) entry which is preliminary data.</text>
</comment>
<sequence>MSECFNSWIREDMDKPLVLENFIRKIMARFCEKWAKKDKLNDIITPYVRENLTMNEKEARKLQVIHGRECWYETVDQGGVKFLMNTDDAICDFGIWHMTGLRCMYAIAMFMYKRDHAHHHMHWYYSKQAWKMAYDRNINPIPDESRWPEFESQTIKPPVQKAKAGKPKKRRTRAADEPRAPNTTFCKR</sequence>
<evidence type="ECO:0000313" key="2">
    <source>
        <dbReference type="EMBL" id="KAK2650814.1"/>
    </source>
</evidence>
<dbReference type="EMBL" id="JANJYI010000005">
    <property type="protein sequence ID" value="KAK2650814.1"/>
    <property type="molecule type" value="Genomic_DNA"/>
</dbReference>
<dbReference type="Proteomes" id="UP001280121">
    <property type="component" value="Unassembled WGS sequence"/>
</dbReference>
<dbReference type="PANTHER" id="PTHR31973:SF187">
    <property type="entry name" value="MUTATOR TRANSPOSASE MUDRA PROTEIN"/>
    <property type="match status" value="1"/>
</dbReference>
<dbReference type="AlphaFoldDB" id="A0AAD9UAU4"/>
<dbReference type="PANTHER" id="PTHR31973">
    <property type="entry name" value="POLYPROTEIN, PUTATIVE-RELATED"/>
    <property type="match status" value="1"/>
</dbReference>
<feature type="region of interest" description="Disordered" evidence="1">
    <location>
        <begin position="145"/>
        <end position="188"/>
    </location>
</feature>
<evidence type="ECO:0000256" key="1">
    <source>
        <dbReference type="SAM" id="MobiDB-lite"/>
    </source>
</evidence>
<evidence type="ECO:0000313" key="3">
    <source>
        <dbReference type="Proteomes" id="UP001280121"/>
    </source>
</evidence>
<evidence type="ECO:0008006" key="4">
    <source>
        <dbReference type="Google" id="ProtNLM"/>
    </source>
</evidence>
<accession>A0AAD9UAU4</accession>
<proteinExistence type="predicted"/>
<feature type="compositionally biased region" description="Basic residues" evidence="1">
    <location>
        <begin position="163"/>
        <end position="172"/>
    </location>
</feature>